<dbReference type="RefSeq" id="WP_079605209.1">
    <property type="nucleotide sequence ID" value="NZ_LT670817.1"/>
</dbReference>
<dbReference type="AlphaFoldDB" id="A0A1M5WZN6"/>
<dbReference type="OrthoDB" id="3647650at2"/>
<gene>
    <name evidence="4" type="ORF">SAMN05443248_6907</name>
</gene>
<feature type="chain" id="PRO_5012657813" evidence="2">
    <location>
        <begin position="25"/>
        <end position="280"/>
    </location>
</feature>
<accession>A0A1M5WZN6</accession>
<proteinExistence type="predicted"/>
<protein>
    <submittedName>
        <fullName evidence="4">Dienelactone hydrolase</fullName>
    </submittedName>
</protein>
<dbReference type="SUPFAM" id="SSF53474">
    <property type="entry name" value="alpha/beta-Hydrolases"/>
    <property type="match status" value="1"/>
</dbReference>
<dbReference type="Gene3D" id="3.40.50.1820">
    <property type="entry name" value="alpha/beta hydrolase"/>
    <property type="match status" value="1"/>
</dbReference>
<keyword evidence="2" id="KW-0732">Signal</keyword>
<sequence>MAKLCKAAAFVTALLIGNAVECFAAQPEPSGTVVEFENPLASRLPLQGYLRQPNMAGPFPAVVLLHGCNGNWRRLDERWGKRIAAWGYVTLTVDSFGPRGLKNTCGGGAPVDLAFDAYRALNFLVRQPFVDPARVVALGFSQGGWLALTSVEHGAVEQISQNKFRAAIAFYPPCLGFKGNMTVPTLILIGELDDWTPALECRNMVDGRDDWGISRHKGEGAPVQLVVYPGAYHAFDAVTLQTPIQYFGHHLEFNQPATDRSIDAVREFLDATIGGKEQAR</sequence>
<keyword evidence="1 4" id="KW-0378">Hydrolase</keyword>
<reference evidence="4 5" key="1">
    <citation type="submission" date="2016-11" db="EMBL/GenBank/DDBJ databases">
        <authorList>
            <person name="Jaros S."/>
            <person name="Januszkiewicz K."/>
            <person name="Wedrychowicz H."/>
        </authorList>
    </citation>
    <scope>NUCLEOTIDE SEQUENCE [LARGE SCALE GENOMIC DNA]</scope>
    <source>
        <strain evidence="4 5">GAS138</strain>
    </source>
</reference>
<dbReference type="InterPro" id="IPR050261">
    <property type="entry name" value="FrsA_esterase"/>
</dbReference>
<dbReference type="PANTHER" id="PTHR22946">
    <property type="entry name" value="DIENELACTONE HYDROLASE DOMAIN-CONTAINING PROTEIN-RELATED"/>
    <property type="match status" value="1"/>
</dbReference>
<organism evidence="4 5">
    <name type="scientific">Bradyrhizobium erythrophlei</name>
    <dbReference type="NCBI Taxonomy" id="1437360"/>
    <lineage>
        <taxon>Bacteria</taxon>
        <taxon>Pseudomonadati</taxon>
        <taxon>Pseudomonadota</taxon>
        <taxon>Alphaproteobacteria</taxon>
        <taxon>Hyphomicrobiales</taxon>
        <taxon>Nitrobacteraceae</taxon>
        <taxon>Bradyrhizobium</taxon>
    </lineage>
</organism>
<evidence type="ECO:0000259" key="3">
    <source>
        <dbReference type="Pfam" id="PF01738"/>
    </source>
</evidence>
<dbReference type="InterPro" id="IPR029058">
    <property type="entry name" value="AB_hydrolase_fold"/>
</dbReference>
<evidence type="ECO:0000256" key="2">
    <source>
        <dbReference type="SAM" id="SignalP"/>
    </source>
</evidence>
<name>A0A1M5WZN6_9BRAD</name>
<dbReference type="EMBL" id="LT670817">
    <property type="protein sequence ID" value="SHH92950.1"/>
    <property type="molecule type" value="Genomic_DNA"/>
</dbReference>
<dbReference type="Pfam" id="PF01738">
    <property type="entry name" value="DLH"/>
    <property type="match status" value="1"/>
</dbReference>
<dbReference type="GO" id="GO:0006508">
    <property type="term" value="P:proteolysis"/>
    <property type="evidence" value="ECO:0007669"/>
    <property type="project" value="InterPro"/>
</dbReference>
<dbReference type="InterPro" id="IPR002471">
    <property type="entry name" value="Pept_S9_AS"/>
</dbReference>
<feature type="signal peptide" evidence="2">
    <location>
        <begin position="1"/>
        <end position="24"/>
    </location>
</feature>
<feature type="domain" description="Dienelactone hydrolase" evidence="3">
    <location>
        <begin position="47"/>
        <end position="269"/>
    </location>
</feature>
<dbReference type="Proteomes" id="UP000189796">
    <property type="component" value="Chromosome I"/>
</dbReference>
<dbReference type="GO" id="GO:0052689">
    <property type="term" value="F:carboxylic ester hydrolase activity"/>
    <property type="evidence" value="ECO:0007669"/>
    <property type="project" value="UniProtKB-ARBA"/>
</dbReference>
<dbReference type="InterPro" id="IPR002925">
    <property type="entry name" value="Dienelactn_hydro"/>
</dbReference>
<dbReference type="PANTHER" id="PTHR22946:SF9">
    <property type="entry name" value="POLYKETIDE TRANSFERASE AF380"/>
    <property type="match status" value="1"/>
</dbReference>
<evidence type="ECO:0000256" key="1">
    <source>
        <dbReference type="ARBA" id="ARBA00022801"/>
    </source>
</evidence>
<evidence type="ECO:0000313" key="4">
    <source>
        <dbReference type="EMBL" id="SHH92950.1"/>
    </source>
</evidence>
<dbReference type="GO" id="GO:0004252">
    <property type="term" value="F:serine-type endopeptidase activity"/>
    <property type="evidence" value="ECO:0007669"/>
    <property type="project" value="InterPro"/>
</dbReference>
<evidence type="ECO:0000313" key="5">
    <source>
        <dbReference type="Proteomes" id="UP000189796"/>
    </source>
</evidence>
<dbReference type="PROSITE" id="PS00708">
    <property type="entry name" value="PRO_ENDOPEP_SER"/>
    <property type="match status" value="1"/>
</dbReference>